<evidence type="ECO:0000313" key="2">
    <source>
        <dbReference type="Proteomes" id="UP000694556"/>
    </source>
</evidence>
<reference evidence="1" key="3">
    <citation type="submission" date="2025-09" db="UniProtKB">
        <authorList>
            <consortium name="Ensembl"/>
        </authorList>
    </citation>
    <scope>IDENTIFICATION</scope>
</reference>
<accession>A0A8C3BJI6</accession>
<dbReference type="Ensembl" id="ENSCMMT00000008019.1">
    <property type="protein sequence ID" value="ENSCMMP00000007251.1"/>
    <property type="gene ID" value="ENSCMMG00000004615.1"/>
</dbReference>
<evidence type="ECO:0000313" key="1">
    <source>
        <dbReference type="Ensembl" id="ENSCMMP00000007251.1"/>
    </source>
</evidence>
<dbReference type="Proteomes" id="UP000694556">
    <property type="component" value="Chromosome 5"/>
</dbReference>
<keyword evidence="2" id="KW-1185">Reference proteome</keyword>
<protein>
    <submittedName>
        <fullName evidence="1">Uncharacterized protein</fullName>
    </submittedName>
</protein>
<dbReference type="AlphaFoldDB" id="A0A8C3BJI6"/>
<sequence>LSSLFQPHFSLQLTACLHPALPRLYPKVAVPSADTAAPGELCGHIRSHISIQNEASHNP</sequence>
<proteinExistence type="predicted"/>
<reference evidence="1" key="1">
    <citation type="submission" date="2018-09" db="EMBL/GenBank/DDBJ databases">
        <title>Common duck and Muscovy duck high density SNP chip.</title>
        <authorList>
            <person name="Vignal A."/>
            <person name="Thebault N."/>
            <person name="Warren W.C."/>
        </authorList>
    </citation>
    <scope>NUCLEOTIDE SEQUENCE [LARGE SCALE GENOMIC DNA]</scope>
</reference>
<organism evidence="1 2">
    <name type="scientific">Cairina moschata</name>
    <name type="common">Muscovy duck</name>
    <dbReference type="NCBI Taxonomy" id="8855"/>
    <lineage>
        <taxon>Eukaryota</taxon>
        <taxon>Metazoa</taxon>
        <taxon>Chordata</taxon>
        <taxon>Craniata</taxon>
        <taxon>Vertebrata</taxon>
        <taxon>Euteleostomi</taxon>
        <taxon>Archelosauria</taxon>
        <taxon>Archosauria</taxon>
        <taxon>Dinosauria</taxon>
        <taxon>Saurischia</taxon>
        <taxon>Theropoda</taxon>
        <taxon>Coelurosauria</taxon>
        <taxon>Aves</taxon>
        <taxon>Neognathae</taxon>
        <taxon>Galloanserae</taxon>
        <taxon>Anseriformes</taxon>
        <taxon>Anatidae</taxon>
        <taxon>Anatinae</taxon>
        <taxon>Cairina</taxon>
    </lineage>
</organism>
<name>A0A8C3BJI6_CAIMO</name>
<reference evidence="1" key="2">
    <citation type="submission" date="2025-08" db="UniProtKB">
        <authorList>
            <consortium name="Ensembl"/>
        </authorList>
    </citation>
    <scope>IDENTIFICATION</scope>
</reference>